<dbReference type="EMBL" id="JAVRHY010000008">
    <property type="protein sequence ID" value="MDT0618801.1"/>
    <property type="molecule type" value="Genomic_DNA"/>
</dbReference>
<organism evidence="3 4">
    <name type="scientific">Spectribacter acetivorans</name>
    <dbReference type="NCBI Taxonomy" id="3075603"/>
    <lineage>
        <taxon>Bacteria</taxon>
        <taxon>Pseudomonadati</taxon>
        <taxon>Pseudomonadota</taxon>
        <taxon>Gammaproteobacteria</taxon>
        <taxon>Salinisphaerales</taxon>
        <taxon>Salinisphaeraceae</taxon>
        <taxon>Spectribacter</taxon>
    </lineage>
</organism>
<dbReference type="SMART" id="SM00869">
    <property type="entry name" value="Autotransporter"/>
    <property type="match status" value="1"/>
</dbReference>
<feature type="domain" description="Autotransporter" evidence="2">
    <location>
        <begin position="159"/>
        <end position="436"/>
    </location>
</feature>
<evidence type="ECO:0000313" key="3">
    <source>
        <dbReference type="EMBL" id="MDT0618801.1"/>
    </source>
</evidence>
<dbReference type="RefSeq" id="WP_311659006.1">
    <property type="nucleotide sequence ID" value="NZ_JAVRHY010000008.1"/>
</dbReference>
<dbReference type="Pfam" id="PF03797">
    <property type="entry name" value="Autotransporter"/>
    <property type="match status" value="1"/>
</dbReference>
<evidence type="ECO:0000313" key="4">
    <source>
        <dbReference type="Proteomes" id="UP001259982"/>
    </source>
</evidence>
<name>A0ABU3B8L2_9GAMM</name>
<evidence type="ECO:0000259" key="2">
    <source>
        <dbReference type="PROSITE" id="PS51208"/>
    </source>
</evidence>
<accession>A0ABU3B8L2</accession>
<proteinExistence type="predicted"/>
<dbReference type="SUPFAM" id="SSF103515">
    <property type="entry name" value="Autotransporter"/>
    <property type="match status" value="1"/>
</dbReference>
<feature type="region of interest" description="Disordered" evidence="1">
    <location>
        <begin position="109"/>
        <end position="132"/>
    </location>
</feature>
<sequence>MLVRNEDASDGVRNHAELEPPTTRTASSRMRHRPVAILLLALPWFAPISADAQSSDSFDVSVVPESAQPPPQQGLSQSQRQVTAQGSAALASSTLQLRSLKLLSESLRREQRRQRLEDEEDSETSAGNSLPLSPAAGLGAAWLSGSAVAGSTLDAETGAEFDRFNVFGSADYRASEQDRTVNAPANESDMLGLVLGADYRVNPDLVLGATVGYVANETDFTSGNFGQLEHYNYSISALASWYVWQNLYVDAVGRIAALEFDAIRQVAGGGIALGDTTGFEYAISTSSGYEFHRGPLSFGPQVRVTYIDLFLDGYMEAGGGNPLRYGNQDVESLRTAVGGNATYAINTGFGVVVPQAAVEWVHEFDDDPRLVTAQSIASGAFLTVPVDARDSDFYRISVGASAVLTHGRNLFFRYEADLSRENRENHTITLGARLEL</sequence>
<feature type="region of interest" description="Disordered" evidence="1">
    <location>
        <begin position="1"/>
        <end position="30"/>
    </location>
</feature>
<keyword evidence="4" id="KW-1185">Reference proteome</keyword>
<reference evidence="3 4" key="1">
    <citation type="submission" date="2023-09" db="EMBL/GenBank/DDBJ databases">
        <authorList>
            <person name="Rey-Velasco X."/>
        </authorList>
    </citation>
    <scope>NUCLEOTIDE SEQUENCE [LARGE SCALE GENOMIC DNA]</scope>
    <source>
        <strain evidence="3 4">P385</strain>
    </source>
</reference>
<gene>
    <name evidence="3" type="ORF">RM531_09980</name>
</gene>
<evidence type="ECO:0000256" key="1">
    <source>
        <dbReference type="SAM" id="MobiDB-lite"/>
    </source>
</evidence>
<comment type="caution">
    <text evidence="3">The sequence shown here is derived from an EMBL/GenBank/DDBJ whole genome shotgun (WGS) entry which is preliminary data.</text>
</comment>
<dbReference type="Proteomes" id="UP001259982">
    <property type="component" value="Unassembled WGS sequence"/>
</dbReference>
<protein>
    <submittedName>
        <fullName evidence="3">Autotransporter outer membrane beta-barrel domain-containing protein</fullName>
    </submittedName>
</protein>
<feature type="compositionally biased region" description="Basic and acidic residues" evidence="1">
    <location>
        <begin position="1"/>
        <end position="18"/>
    </location>
</feature>
<dbReference type="InterPro" id="IPR005546">
    <property type="entry name" value="Autotransporte_beta"/>
</dbReference>
<feature type="region of interest" description="Disordered" evidence="1">
    <location>
        <begin position="59"/>
        <end position="87"/>
    </location>
</feature>
<dbReference type="PROSITE" id="PS51208">
    <property type="entry name" value="AUTOTRANSPORTER"/>
    <property type="match status" value="1"/>
</dbReference>
<dbReference type="Gene3D" id="2.40.128.130">
    <property type="entry name" value="Autotransporter beta-domain"/>
    <property type="match status" value="1"/>
</dbReference>
<dbReference type="InterPro" id="IPR036709">
    <property type="entry name" value="Autotransporte_beta_dom_sf"/>
</dbReference>